<evidence type="ECO:0000313" key="3">
    <source>
        <dbReference type="Proteomes" id="UP000323866"/>
    </source>
</evidence>
<dbReference type="Pfam" id="PF10946">
    <property type="entry name" value="DUF2625"/>
    <property type="match status" value="1"/>
</dbReference>
<evidence type="ECO:0000313" key="2">
    <source>
        <dbReference type="EMBL" id="MFA1772181.1"/>
    </source>
</evidence>
<dbReference type="Proteomes" id="UP001570846">
    <property type="component" value="Unassembled WGS sequence"/>
</dbReference>
<reference evidence="2 4" key="3">
    <citation type="submission" date="2024-08" db="EMBL/GenBank/DDBJ databases">
        <authorList>
            <person name="Wei W."/>
        </authorList>
    </citation>
    <scope>NUCLEOTIDE SEQUENCE [LARGE SCALE GENOMIC DNA]</scope>
    <source>
        <strain evidence="2 4">XU2</strain>
    </source>
</reference>
<protein>
    <submittedName>
        <fullName evidence="1">DUF2625 domain-containing protein</fullName>
    </submittedName>
</protein>
<dbReference type="NCBIfam" id="NF008498">
    <property type="entry name" value="PRK11408.1-5"/>
    <property type="match status" value="1"/>
</dbReference>
<comment type="caution">
    <text evidence="1">The sequence shown here is derived from an EMBL/GenBank/DDBJ whole genome shotgun (WGS) entry which is preliminary data.</text>
</comment>
<name>A0A5M8QM39_9BACT</name>
<reference evidence="1 3" key="2">
    <citation type="submission" date="2019-09" db="EMBL/GenBank/DDBJ databases">
        <title>A bacterium isolated from glacier soil.</title>
        <authorList>
            <person name="Liu Q."/>
        </authorList>
    </citation>
    <scope>NUCLEOTIDE SEQUENCE [LARGE SCALE GENOMIC DNA]</scope>
    <source>
        <strain evidence="1 3">MDT1-10-3</strain>
    </source>
</reference>
<gene>
    <name evidence="2" type="ORF">ACD591_12850</name>
    <name evidence="1" type="ORF">FOE74_01225</name>
</gene>
<dbReference type="InterPro" id="IPR021239">
    <property type="entry name" value="DUF2625"/>
</dbReference>
<proteinExistence type="predicted"/>
<dbReference type="AlphaFoldDB" id="A0A5M8QM39"/>
<evidence type="ECO:0000313" key="4">
    <source>
        <dbReference type="Proteomes" id="UP001570846"/>
    </source>
</evidence>
<dbReference type="RefSeq" id="WP_149096789.1">
    <property type="nucleotide sequence ID" value="NZ_BMMG01000001.1"/>
</dbReference>
<evidence type="ECO:0000313" key="1">
    <source>
        <dbReference type="EMBL" id="KAA6437149.1"/>
    </source>
</evidence>
<organism evidence="1 3">
    <name type="scientific">Rufibacter glacialis</name>
    <dbReference type="NCBI Taxonomy" id="1259555"/>
    <lineage>
        <taxon>Bacteria</taxon>
        <taxon>Pseudomonadati</taxon>
        <taxon>Bacteroidota</taxon>
        <taxon>Cytophagia</taxon>
        <taxon>Cytophagales</taxon>
        <taxon>Hymenobacteraceae</taxon>
        <taxon>Rufibacter</taxon>
    </lineage>
</organism>
<dbReference type="OrthoDB" id="1550811at2"/>
<sequence>MKYLFPFFLLFLAIELPAQTKKRPVEELIDKQQPGWVLVTKWIKAAKNKVEVLPKTPAQAKAALASAQVTTRSPMGAVVYETGGILVDDGWIRILGSGSPRLPRRLMQWNKGKSYLQEGQQPSFLLIADDALGGFYALNAGGLGQEGIGKVFYFSPDNLQWEASGLGYSEFLQFCFSGNLEAYYEGLRWKGWREEVKKLKGDQAMHFFPYLWTKEGKDINKVSRKPIALDELWFLYAGKK</sequence>
<accession>A0A5M8QM39</accession>
<dbReference type="Proteomes" id="UP000323866">
    <property type="component" value="Unassembled WGS sequence"/>
</dbReference>
<reference evidence="1 3" key="1">
    <citation type="submission" date="2019-07" db="EMBL/GenBank/DDBJ databases">
        <authorList>
            <person name="Qu J.-H."/>
        </authorList>
    </citation>
    <scope>NUCLEOTIDE SEQUENCE [LARGE SCALE GENOMIC DNA]</scope>
    <source>
        <strain evidence="1 3">MDT1-10-3</strain>
    </source>
</reference>
<keyword evidence="4" id="KW-1185">Reference proteome</keyword>
<dbReference type="EMBL" id="VKKZ01000010">
    <property type="protein sequence ID" value="KAA6437149.1"/>
    <property type="molecule type" value="Genomic_DNA"/>
</dbReference>
<dbReference type="EMBL" id="JBGOGF010000006">
    <property type="protein sequence ID" value="MFA1772181.1"/>
    <property type="molecule type" value="Genomic_DNA"/>
</dbReference>